<evidence type="ECO:0000313" key="5">
    <source>
        <dbReference type="Proteomes" id="UP000198384"/>
    </source>
</evidence>
<feature type="transmembrane region" description="Helical" evidence="2">
    <location>
        <begin position="510"/>
        <end position="529"/>
    </location>
</feature>
<keyword evidence="2" id="KW-1133">Transmembrane helix</keyword>
<comment type="similarity">
    <text evidence="1">Belongs to the protein kinase superfamily. ADCK protein kinase family.</text>
</comment>
<organism evidence="4 5">
    <name type="scientific">Lutibacter agarilyticus</name>
    <dbReference type="NCBI Taxonomy" id="1109740"/>
    <lineage>
        <taxon>Bacteria</taxon>
        <taxon>Pseudomonadati</taxon>
        <taxon>Bacteroidota</taxon>
        <taxon>Flavobacteriia</taxon>
        <taxon>Flavobacteriales</taxon>
        <taxon>Flavobacteriaceae</taxon>
        <taxon>Lutibacter</taxon>
    </lineage>
</organism>
<dbReference type="PANTHER" id="PTHR10566">
    <property type="entry name" value="CHAPERONE-ACTIVITY OF BC1 COMPLEX CABC1 -RELATED"/>
    <property type="match status" value="1"/>
</dbReference>
<evidence type="ECO:0000256" key="2">
    <source>
        <dbReference type="SAM" id="Phobius"/>
    </source>
</evidence>
<dbReference type="InterPro" id="IPR050154">
    <property type="entry name" value="UbiB_kinase"/>
</dbReference>
<proteinExistence type="inferred from homology"/>
<dbReference type="CDD" id="cd05121">
    <property type="entry name" value="ABC1_ADCK3-like"/>
    <property type="match status" value="1"/>
</dbReference>
<feature type="domain" description="ABC1 atypical kinase-like" evidence="3">
    <location>
        <begin position="101"/>
        <end position="350"/>
    </location>
</feature>
<keyword evidence="5" id="KW-1185">Reference proteome</keyword>
<reference evidence="4 5" key="1">
    <citation type="submission" date="2017-06" db="EMBL/GenBank/DDBJ databases">
        <authorList>
            <person name="Kim H.J."/>
            <person name="Triplett B.A."/>
        </authorList>
    </citation>
    <scope>NUCLEOTIDE SEQUENCE [LARGE SCALE GENOMIC DNA]</scope>
    <source>
        <strain evidence="4 5">DSM 29150</strain>
    </source>
</reference>
<gene>
    <name evidence="4" type="ORF">SAMN06265371_1094</name>
</gene>
<dbReference type="AlphaFoldDB" id="A0A238YF27"/>
<dbReference type="Pfam" id="PF03109">
    <property type="entry name" value="ABC1"/>
    <property type="match status" value="1"/>
</dbReference>
<dbReference type="RefSeq" id="WP_089382431.1">
    <property type="nucleotide sequence ID" value="NZ_FZNT01000009.1"/>
</dbReference>
<dbReference type="OrthoDB" id="9795390at2"/>
<feature type="transmembrane region" description="Helical" evidence="2">
    <location>
        <begin position="535"/>
        <end position="558"/>
    </location>
</feature>
<dbReference type="InterPro" id="IPR011009">
    <property type="entry name" value="Kinase-like_dom_sf"/>
</dbReference>
<dbReference type="PANTHER" id="PTHR10566:SF113">
    <property type="entry name" value="PROTEIN ACTIVITY OF BC1 COMPLEX KINASE 7, CHLOROPLASTIC"/>
    <property type="match status" value="1"/>
</dbReference>
<dbReference type="InterPro" id="IPR004147">
    <property type="entry name" value="ABC1_dom"/>
</dbReference>
<dbReference type="SUPFAM" id="SSF56112">
    <property type="entry name" value="Protein kinase-like (PK-like)"/>
    <property type="match status" value="1"/>
</dbReference>
<evidence type="ECO:0000256" key="1">
    <source>
        <dbReference type="ARBA" id="ARBA00009670"/>
    </source>
</evidence>
<sequence length="567" mass="65420">MGILKGIRDNFRSISRYNQILRVLIKYGYEDLVYYLDENKRYTFIQKLIPKASRKHALLYTKWAKMRLVCEELGPTFIKFGQILSNRPDLVPLELTFELEKLQDSVPPMSKMGAKEVVEFELKDTVENLFAWFDLIPFASASMAQVHKVTLHSGKRVALKVQRVGIFEIIMEDIKVMYKIAEVLENRIPSIKSFDPTGLVKNFEYAILKELDFINESINVERFYNNLEADEAKDHYSLAPKVYHEFTTSKVLALEFISGIKIDKIEELQAQGFNTKTIAYRLAVSYYKQIFEYGFFHADPHPGNLLVLLNGKIGYLDFGMMGSMLPRDIAIFGKLFIAVINKDVTEIIKALQKLSNHIVIPNMRSLEFDINEFVEKYYVRTVHENEMSTILLELKDIITNHGLKVPTYFFLFVRSLVTLEGVIKKLDPDFDQFEIVKPYLIKSTTKKINPIKIGKKVVNSIIEFTDYMEDFPVDLRNAIRKINSGLVKVDLTHIGVDPMVHTLQRITKQLITAFIMVALILSAALFIIYKVHPLWKGISVIGILSFCLSILFGIRMVINIRKGDYDY</sequence>
<keyword evidence="2" id="KW-0472">Membrane</keyword>
<evidence type="ECO:0000259" key="3">
    <source>
        <dbReference type="Pfam" id="PF03109"/>
    </source>
</evidence>
<keyword evidence="2" id="KW-0812">Transmembrane</keyword>
<dbReference type="EMBL" id="FZNT01000009">
    <property type="protein sequence ID" value="SNR69398.1"/>
    <property type="molecule type" value="Genomic_DNA"/>
</dbReference>
<accession>A0A238YF27</accession>
<dbReference type="Proteomes" id="UP000198384">
    <property type="component" value="Unassembled WGS sequence"/>
</dbReference>
<protein>
    <submittedName>
        <fullName evidence="4">2-octaprenylphenol hydroxylase</fullName>
    </submittedName>
</protein>
<evidence type="ECO:0000313" key="4">
    <source>
        <dbReference type="EMBL" id="SNR69398.1"/>
    </source>
</evidence>
<name>A0A238YF27_9FLAO</name>